<evidence type="ECO:0000313" key="3">
    <source>
        <dbReference type="Proteomes" id="UP000245207"/>
    </source>
</evidence>
<proteinExistence type="predicted"/>
<dbReference type="EMBL" id="PKPP01008892">
    <property type="protein sequence ID" value="PWA49515.1"/>
    <property type="molecule type" value="Genomic_DNA"/>
</dbReference>
<dbReference type="Proteomes" id="UP000245207">
    <property type="component" value="Unassembled WGS sequence"/>
</dbReference>
<reference evidence="2 3" key="1">
    <citation type="journal article" date="2018" name="Mol. Plant">
        <title>The genome of Artemisia annua provides insight into the evolution of Asteraceae family and artemisinin biosynthesis.</title>
        <authorList>
            <person name="Shen Q."/>
            <person name="Zhang L."/>
            <person name="Liao Z."/>
            <person name="Wang S."/>
            <person name="Yan T."/>
            <person name="Shi P."/>
            <person name="Liu M."/>
            <person name="Fu X."/>
            <person name="Pan Q."/>
            <person name="Wang Y."/>
            <person name="Lv Z."/>
            <person name="Lu X."/>
            <person name="Zhang F."/>
            <person name="Jiang W."/>
            <person name="Ma Y."/>
            <person name="Chen M."/>
            <person name="Hao X."/>
            <person name="Li L."/>
            <person name="Tang Y."/>
            <person name="Lv G."/>
            <person name="Zhou Y."/>
            <person name="Sun X."/>
            <person name="Brodelius P.E."/>
            <person name="Rose J.K.C."/>
            <person name="Tang K."/>
        </authorList>
    </citation>
    <scope>NUCLEOTIDE SEQUENCE [LARGE SCALE GENOMIC DNA]</scope>
    <source>
        <strain evidence="3">cv. Huhao1</strain>
        <tissue evidence="2">Leaf</tissue>
    </source>
</reference>
<evidence type="ECO:0000313" key="2">
    <source>
        <dbReference type="EMBL" id="PWA49515.1"/>
    </source>
</evidence>
<gene>
    <name evidence="2" type="ORF">CTI12_AA464880</name>
</gene>
<feature type="compositionally biased region" description="Basic and acidic residues" evidence="1">
    <location>
        <begin position="108"/>
        <end position="118"/>
    </location>
</feature>
<accession>A0A2U1LKK2</accession>
<feature type="region of interest" description="Disordered" evidence="1">
    <location>
        <begin position="48"/>
        <end position="118"/>
    </location>
</feature>
<protein>
    <submittedName>
        <fullName evidence="2">Protein virilizer</fullName>
    </submittedName>
</protein>
<comment type="caution">
    <text evidence="2">The sequence shown here is derived from an EMBL/GenBank/DDBJ whole genome shotgun (WGS) entry which is preliminary data.</text>
</comment>
<organism evidence="2 3">
    <name type="scientific">Artemisia annua</name>
    <name type="common">Sweet wormwood</name>
    <dbReference type="NCBI Taxonomy" id="35608"/>
    <lineage>
        <taxon>Eukaryota</taxon>
        <taxon>Viridiplantae</taxon>
        <taxon>Streptophyta</taxon>
        <taxon>Embryophyta</taxon>
        <taxon>Tracheophyta</taxon>
        <taxon>Spermatophyta</taxon>
        <taxon>Magnoliopsida</taxon>
        <taxon>eudicotyledons</taxon>
        <taxon>Gunneridae</taxon>
        <taxon>Pentapetalae</taxon>
        <taxon>asterids</taxon>
        <taxon>campanulids</taxon>
        <taxon>Asterales</taxon>
        <taxon>Asteraceae</taxon>
        <taxon>Asteroideae</taxon>
        <taxon>Anthemideae</taxon>
        <taxon>Artemisiinae</taxon>
        <taxon>Artemisia</taxon>
    </lineage>
</organism>
<dbReference type="STRING" id="35608.A0A2U1LKK2"/>
<keyword evidence="3" id="KW-1185">Reference proteome</keyword>
<dbReference type="AlphaFoldDB" id="A0A2U1LKK2"/>
<sequence>MECLLIFSANLLHQLKCIEQSHQTPNNYTNLYHRYLSHFTHRFSLIFTPPKNDPDAEKRNKSKQLRPDLDDDLQELTIDLGDGESGSDDGLPFPQPDDNLQQPPSITGDHDSPHSIVE</sequence>
<name>A0A2U1LKK2_ARTAN</name>
<evidence type="ECO:0000256" key="1">
    <source>
        <dbReference type="SAM" id="MobiDB-lite"/>
    </source>
</evidence>